<evidence type="ECO:0000313" key="3">
    <source>
        <dbReference type="EMBL" id="GMT02821.1"/>
    </source>
</evidence>
<dbReference type="InterPro" id="IPR007284">
    <property type="entry name" value="Ground-like_dom"/>
</dbReference>
<organism evidence="3 4">
    <name type="scientific">Pristionchus entomophagus</name>
    <dbReference type="NCBI Taxonomy" id="358040"/>
    <lineage>
        <taxon>Eukaryota</taxon>
        <taxon>Metazoa</taxon>
        <taxon>Ecdysozoa</taxon>
        <taxon>Nematoda</taxon>
        <taxon>Chromadorea</taxon>
        <taxon>Rhabditida</taxon>
        <taxon>Rhabditina</taxon>
        <taxon>Diplogasteromorpha</taxon>
        <taxon>Diplogasteroidea</taxon>
        <taxon>Neodiplogasteridae</taxon>
        <taxon>Pristionchus</taxon>
    </lineage>
</organism>
<feature type="chain" id="PRO_5043719609" description="Ground-like domain-containing protein" evidence="1">
    <location>
        <begin position="16"/>
        <end position="283"/>
    </location>
</feature>
<dbReference type="AlphaFoldDB" id="A0AAV5U7F3"/>
<feature type="domain" description="Ground-like" evidence="2">
    <location>
        <begin position="204"/>
        <end position="274"/>
    </location>
</feature>
<keyword evidence="1" id="KW-0732">Signal</keyword>
<dbReference type="EMBL" id="BTSX01000006">
    <property type="protein sequence ID" value="GMT02821.1"/>
    <property type="molecule type" value="Genomic_DNA"/>
</dbReference>
<feature type="non-terminal residue" evidence="3">
    <location>
        <position position="1"/>
    </location>
</feature>
<name>A0AAV5U7F3_9BILA</name>
<dbReference type="Pfam" id="PF04155">
    <property type="entry name" value="Ground-like"/>
    <property type="match status" value="1"/>
</dbReference>
<evidence type="ECO:0000313" key="4">
    <source>
        <dbReference type="Proteomes" id="UP001432027"/>
    </source>
</evidence>
<proteinExistence type="predicted"/>
<evidence type="ECO:0000259" key="2">
    <source>
        <dbReference type="Pfam" id="PF04155"/>
    </source>
</evidence>
<sequence length="283" mass="30227">HSFLLLLLPLVSSQCSNCPASACFRPPPPTCSRPCPQPSCPSLCPPPPLCPLPPPPPLCPLPLPPPPPFCPPRLPCPLSLPPLPMPCPARPPCPCSAPRWQPPPPPCNRGCGDGFPQAPPPPPTFLPSSFPQSPVPIDSDREPLPPLPNSIETPPIGGCGGGPSPLPALPRTPAHNDCCHGCNRPCRYRRRRLAVHGAKSRVVDPSCSSEQLGDIILENISADSSSSKRAIQTAAQTALRSLVDVVCGTGEFSYVAHTHTFCQRRRGDVTCYAFVPIHNREFR</sequence>
<feature type="signal peptide" evidence="1">
    <location>
        <begin position="1"/>
        <end position="15"/>
    </location>
</feature>
<gene>
    <name evidence="3" type="ORF">PENTCL1PPCAC_24995</name>
</gene>
<comment type="caution">
    <text evidence="3">The sequence shown here is derived from an EMBL/GenBank/DDBJ whole genome shotgun (WGS) entry which is preliminary data.</text>
</comment>
<evidence type="ECO:0000256" key="1">
    <source>
        <dbReference type="SAM" id="SignalP"/>
    </source>
</evidence>
<keyword evidence="4" id="KW-1185">Reference proteome</keyword>
<reference evidence="3" key="1">
    <citation type="submission" date="2023-10" db="EMBL/GenBank/DDBJ databases">
        <title>Genome assembly of Pristionchus species.</title>
        <authorList>
            <person name="Yoshida K."/>
            <person name="Sommer R.J."/>
        </authorList>
    </citation>
    <scope>NUCLEOTIDE SEQUENCE</scope>
    <source>
        <strain evidence="3">RS0144</strain>
    </source>
</reference>
<accession>A0AAV5U7F3</accession>
<dbReference type="Proteomes" id="UP001432027">
    <property type="component" value="Unassembled WGS sequence"/>
</dbReference>
<protein>
    <recommendedName>
        <fullName evidence="2">Ground-like domain-containing protein</fullName>
    </recommendedName>
</protein>